<evidence type="ECO:0000313" key="2">
    <source>
        <dbReference type="EMBL" id="MFD2866657.1"/>
    </source>
</evidence>
<proteinExistence type="predicted"/>
<dbReference type="Gene3D" id="3.30.70.100">
    <property type="match status" value="2"/>
</dbReference>
<dbReference type="Proteomes" id="UP001597601">
    <property type="component" value="Unassembled WGS sequence"/>
</dbReference>
<gene>
    <name evidence="2" type="ORF">ACFSYC_18315</name>
</gene>
<dbReference type="Pfam" id="PF07978">
    <property type="entry name" value="NIPSNAP"/>
    <property type="match status" value="1"/>
</dbReference>
<dbReference type="RefSeq" id="WP_377130298.1">
    <property type="nucleotide sequence ID" value="NZ_JBHUHN010000001.1"/>
</dbReference>
<dbReference type="InterPro" id="IPR012577">
    <property type="entry name" value="NIPSNAP"/>
</dbReference>
<reference evidence="3" key="1">
    <citation type="journal article" date="2019" name="Int. J. Syst. Evol. Microbiol.">
        <title>The Global Catalogue of Microorganisms (GCM) 10K type strain sequencing project: providing services to taxonomists for standard genome sequencing and annotation.</title>
        <authorList>
            <consortium name="The Broad Institute Genomics Platform"/>
            <consortium name="The Broad Institute Genome Sequencing Center for Infectious Disease"/>
            <person name="Wu L."/>
            <person name="Ma J."/>
        </authorList>
    </citation>
    <scope>NUCLEOTIDE SEQUENCE [LARGE SCALE GENOMIC DNA]</scope>
    <source>
        <strain evidence="3">KCTC 52232</strain>
    </source>
</reference>
<dbReference type="EMBL" id="JBHUON010000031">
    <property type="protein sequence ID" value="MFD2866657.1"/>
    <property type="molecule type" value="Genomic_DNA"/>
</dbReference>
<feature type="domain" description="NIPSNAP" evidence="1">
    <location>
        <begin position="161"/>
        <end position="264"/>
    </location>
</feature>
<dbReference type="SUPFAM" id="SSF54909">
    <property type="entry name" value="Dimeric alpha+beta barrel"/>
    <property type="match status" value="1"/>
</dbReference>
<protein>
    <submittedName>
        <fullName evidence="2">NIPSNAP family protein</fullName>
    </submittedName>
</protein>
<evidence type="ECO:0000259" key="1">
    <source>
        <dbReference type="Pfam" id="PF07978"/>
    </source>
</evidence>
<sequence>MTDRIIKNGSMALTAFFVFTICLCSTLYVKAATPYYYQIKVYHFKTKAQENRLDAYLQNAYLPAVHKAGVKSVGVFKPIKQDSLDKKLYLFVPYKTWDALETTDQKIQKDQTYTAAGKDYLDAQYNDPTYNRIETIVLRAFTNAPEPLTPNLTARKADRIYEMRSYESATEKYNASKVKMFNAGDEIGIFKSYDFNAVFYAQVIAGSHMPNLMYMTTFNSMDDNKAKWKLFFADEKFKALGKMAEYQKNVSKAESFFLYPTDYSDY</sequence>
<accession>A0ABW5XUM5</accession>
<keyword evidence="3" id="KW-1185">Reference proteome</keyword>
<organism evidence="2 3">
    <name type="scientific">Mucilaginibacter antarcticus</name>
    <dbReference type="NCBI Taxonomy" id="1855725"/>
    <lineage>
        <taxon>Bacteria</taxon>
        <taxon>Pseudomonadati</taxon>
        <taxon>Bacteroidota</taxon>
        <taxon>Sphingobacteriia</taxon>
        <taxon>Sphingobacteriales</taxon>
        <taxon>Sphingobacteriaceae</taxon>
        <taxon>Mucilaginibacter</taxon>
    </lineage>
</organism>
<comment type="caution">
    <text evidence="2">The sequence shown here is derived from an EMBL/GenBank/DDBJ whole genome shotgun (WGS) entry which is preliminary data.</text>
</comment>
<name>A0ABW5XUM5_9SPHI</name>
<dbReference type="InterPro" id="IPR011008">
    <property type="entry name" value="Dimeric_a/b-barrel"/>
</dbReference>
<evidence type="ECO:0000313" key="3">
    <source>
        <dbReference type="Proteomes" id="UP001597601"/>
    </source>
</evidence>